<evidence type="ECO:0000313" key="3">
    <source>
        <dbReference type="Proteomes" id="UP001597118"/>
    </source>
</evidence>
<keyword evidence="1" id="KW-0732">Signal</keyword>
<dbReference type="Proteomes" id="UP001597118">
    <property type="component" value="Unassembled WGS sequence"/>
</dbReference>
<evidence type="ECO:0000256" key="1">
    <source>
        <dbReference type="SAM" id="SignalP"/>
    </source>
</evidence>
<organism evidence="2 3">
    <name type="scientific">Pseudopedobacter beijingensis</name>
    <dbReference type="NCBI Taxonomy" id="1207056"/>
    <lineage>
        <taxon>Bacteria</taxon>
        <taxon>Pseudomonadati</taxon>
        <taxon>Bacteroidota</taxon>
        <taxon>Sphingobacteriia</taxon>
        <taxon>Sphingobacteriales</taxon>
        <taxon>Sphingobacteriaceae</taxon>
        <taxon>Pseudopedobacter</taxon>
    </lineage>
</organism>
<dbReference type="EMBL" id="JBHUDG010000003">
    <property type="protein sequence ID" value="MFD1628964.1"/>
    <property type="molecule type" value="Genomic_DNA"/>
</dbReference>
<comment type="caution">
    <text evidence="2">The sequence shown here is derived from an EMBL/GenBank/DDBJ whole genome shotgun (WGS) entry which is preliminary data.</text>
</comment>
<feature type="signal peptide" evidence="1">
    <location>
        <begin position="1"/>
        <end position="18"/>
    </location>
</feature>
<evidence type="ECO:0000313" key="2">
    <source>
        <dbReference type="EMBL" id="MFD1628964.1"/>
    </source>
</evidence>
<sequence length="141" mass="16605">MKKLLLLMFCAISLSTFAQKKVKDADYYYNSAQQEPTFMAYLKAKRQFDEKRDEFKLPKSPEAVQEIEKNRDKIMKNERTYAEFLSKHGMANAGEYASLWFNQLTTLKTFIKKNPQFGNLSVSDRQKIISKWYYADESAKK</sequence>
<proteinExistence type="predicted"/>
<name>A0ABW4I9I5_9SPHI</name>
<accession>A0ABW4I9I5</accession>
<feature type="chain" id="PRO_5045104163" description="DUF4890 domain-containing protein" evidence="1">
    <location>
        <begin position="19"/>
        <end position="141"/>
    </location>
</feature>
<dbReference type="RefSeq" id="WP_379661345.1">
    <property type="nucleotide sequence ID" value="NZ_JBHUDG010000003.1"/>
</dbReference>
<gene>
    <name evidence="2" type="ORF">ACFSAH_03700</name>
</gene>
<protein>
    <recommendedName>
        <fullName evidence="4">DUF4890 domain-containing protein</fullName>
    </recommendedName>
</protein>
<evidence type="ECO:0008006" key="4">
    <source>
        <dbReference type="Google" id="ProtNLM"/>
    </source>
</evidence>
<keyword evidence="3" id="KW-1185">Reference proteome</keyword>
<reference evidence="3" key="1">
    <citation type="journal article" date="2019" name="Int. J. Syst. Evol. Microbiol.">
        <title>The Global Catalogue of Microorganisms (GCM) 10K type strain sequencing project: providing services to taxonomists for standard genome sequencing and annotation.</title>
        <authorList>
            <consortium name="The Broad Institute Genomics Platform"/>
            <consortium name="The Broad Institute Genome Sequencing Center for Infectious Disease"/>
            <person name="Wu L."/>
            <person name="Ma J."/>
        </authorList>
    </citation>
    <scope>NUCLEOTIDE SEQUENCE [LARGE SCALE GENOMIC DNA]</scope>
    <source>
        <strain evidence="3">CCUG 53762</strain>
    </source>
</reference>